<sequence>MSVQRSIKRLRDAPQKAIENARRGSLTDLNDLADFWQEVPELFPLGILDVFFHHLDAGKAFAVPSLANHRSPAANCAFASLAGLCKAGDYLLPGAPYHHDPAILKAWPGIFKWSAFLFAARVTSTALQSIEARRNTMDVISATWYCLTRADGLREAIAGTKGAIEIATQLWLLDEAVPHSGIPFFNVPSGAAALAAILVDSSAVDRALATAGGALDAIVKPAMGRARNALAHTPLQSAPVTIYLDLLGHLSRAWDHPLRYALLHAGAIPLCTRAAGSFARVLNAGGDPELLHAAVAAFMYLANCLESTDGFTWVLQSIAADVLLAFADFSPHLTRLDAEDCDMVCSLLHTILPKYLVYRSVVRAVEESMRRLGPTQLKRIDASVAQKVWVDFRRLAEERSLVVLQAVAVKGKAATCDNVKCHKVDAKNAFRKCSGCSTTLYCSKECQTVAWREGGHKNMCKMKQRERLEGKSQAIPKSDVDFFHHLATRDTRHHLPLLRRLARTEHPALRPGELIMRVDYTVVPPAYTVLPLADVQAHDMPAKGSGNAEARTDALLERARADPERFGLIQSRVVSGERMQEVLSVVTGDFWEDDLEGDATGATSEDEMGDTIVDDVDLMMARRALNMFLVNRGERPAF</sequence>
<comment type="caution">
    <text evidence="6">The sequence shown here is derived from an EMBL/GenBank/DDBJ whole genome shotgun (WGS) entry which is preliminary data.</text>
</comment>
<feature type="domain" description="MYND-type" evidence="5">
    <location>
        <begin position="421"/>
        <end position="460"/>
    </location>
</feature>
<reference evidence="6" key="1">
    <citation type="submission" date="2023-03" db="EMBL/GenBank/DDBJ databases">
        <title>Massive genome expansion in bonnet fungi (Mycena s.s.) driven by repeated elements and novel gene families across ecological guilds.</title>
        <authorList>
            <consortium name="Lawrence Berkeley National Laboratory"/>
            <person name="Harder C.B."/>
            <person name="Miyauchi S."/>
            <person name="Viragh M."/>
            <person name="Kuo A."/>
            <person name="Thoen E."/>
            <person name="Andreopoulos B."/>
            <person name="Lu D."/>
            <person name="Skrede I."/>
            <person name="Drula E."/>
            <person name="Henrissat B."/>
            <person name="Morin E."/>
            <person name="Kohler A."/>
            <person name="Barry K."/>
            <person name="LaButti K."/>
            <person name="Morin E."/>
            <person name="Salamov A."/>
            <person name="Lipzen A."/>
            <person name="Mereny Z."/>
            <person name="Hegedus B."/>
            <person name="Baldrian P."/>
            <person name="Stursova M."/>
            <person name="Weitz H."/>
            <person name="Taylor A."/>
            <person name="Grigoriev I.V."/>
            <person name="Nagy L.G."/>
            <person name="Martin F."/>
            <person name="Kauserud H."/>
        </authorList>
    </citation>
    <scope>NUCLEOTIDE SEQUENCE</scope>
    <source>
        <strain evidence="6">CBHHK173m</strain>
    </source>
</reference>
<evidence type="ECO:0000256" key="4">
    <source>
        <dbReference type="PROSITE-ProRule" id="PRU00134"/>
    </source>
</evidence>
<organism evidence="6 7">
    <name type="scientific">Mycena belliarum</name>
    <dbReference type="NCBI Taxonomy" id="1033014"/>
    <lineage>
        <taxon>Eukaryota</taxon>
        <taxon>Fungi</taxon>
        <taxon>Dikarya</taxon>
        <taxon>Basidiomycota</taxon>
        <taxon>Agaricomycotina</taxon>
        <taxon>Agaricomycetes</taxon>
        <taxon>Agaricomycetidae</taxon>
        <taxon>Agaricales</taxon>
        <taxon>Marasmiineae</taxon>
        <taxon>Mycenaceae</taxon>
        <taxon>Mycena</taxon>
    </lineage>
</organism>
<evidence type="ECO:0000313" key="6">
    <source>
        <dbReference type="EMBL" id="KAJ7094703.1"/>
    </source>
</evidence>
<proteinExistence type="predicted"/>
<dbReference type="InterPro" id="IPR002893">
    <property type="entry name" value="Znf_MYND"/>
</dbReference>
<evidence type="ECO:0000259" key="5">
    <source>
        <dbReference type="PROSITE" id="PS50865"/>
    </source>
</evidence>
<keyword evidence="3" id="KW-0862">Zinc</keyword>
<dbReference type="GO" id="GO:0008270">
    <property type="term" value="F:zinc ion binding"/>
    <property type="evidence" value="ECO:0007669"/>
    <property type="project" value="UniProtKB-KW"/>
</dbReference>
<dbReference type="Proteomes" id="UP001222325">
    <property type="component" value="Unassembled WGS sequence"/>
</dbReference>
<keyword evidence="1" id="KW-0479">Metal-binding</keyword>
<evidence type="ECO:0000256" key="1">
    <source>
        <dbReference type="ARBA" id="ARBA00022723"/>
    </source>
</evidence>
<dbReference type="PROSITE" id="PS50865">
    <property type="entry name" value="ZF_MYND_2"/>
    <property type="match status" value="1"/>
</dbReference>
<evidence type="ECO:0000313" key="7">
    <source>
        <dbReference type="Proteomes" id="UP001222325"/>
    </source>
</evidence>
<gene>
    <name evidence="6" type="ORF">B0H15DRAFT_830575</name>
</gene>
<protein>
    <recommendedName>
        <fullName evidence="5">MYND-type domain-containing protein</fullName>
    </recommendedName>
</protein>
<keyword evidence="2 4" id="KW-0863">Zinc-finger</keyword>
<name>A0AAD6XRS5_9AGAR</name>
<dbReference type="SUPFAM" id="SSF144232">
    <property type="entry name" value="HIT/MYND zinc finger-like"/>
    <property type="match status" value="1"/>
</dbReference>
<evidence type="ECO:0000256" key="2">
    <source>
        <dbReference type="ARBA" id="ARBA00022771"/>
    </source>
</evidence>
<dbReference type="AlphaFoldDB" id="A0AAD6XRS5"/>
<evidence type="ECO:0000256" key="3">
    <source>
        <dbReference type="ARBA" id="ARBA00022833"/>
    </source>
</evidence>
<dbReference type="Pfam" id="PF01753">
    <property type="entry name" value="zf-MYND"/>
    <property type="match status" value="1"/>
</dbReference>
<keyword evidence="7" id="KW-1185">Reference proteome</keyword>
<dbReference type="EMBL" id="JARJCN010000014">
    <property type="protein sequence ID" value="KAJ7094703.1"/>
    <property type="molecule type" value="Genomic_DNA"/>
</dbReference>
<accession>A0AAD6XRS5</accession>
<dbReference type="Gene3D" id="6.10.140.2220">
    <property type="match status" value="1"/>
</dbReference>